<keyword evidence="3" id="KW-0328">Glycosyltransferase</keyword>
<evidence type="ECO:0000256" key="11">
    <source>
        <dbReference type="SAM" id="Phobius"/>
    </source>
</evidence>
<evidence type="ECO:0000256" key="4">
    <source>
        <dbReference type="ARBA" id="ARBA00022679"/>
    </source>
</evidence>
<keyword evidence="13" id="KW-1185">Reference proteome</keyword>
<keyword evidence="5 11" id="KW-0812">Transmembrane</keyword>
<evidence type="ECO:0000256" key="10">
    <source>
        <dbReference type="SAM" id="MobiDB-lite"/>
    </source>
</evidence>
<dbReference type="EMBL" id="LGAV01000002">
    <property type="protein sequence ID" value="KOS15224.1"/>
    <property type="molecule type" value="Genomic_DNA"/>
</dbReference>
<evidence type="ECO:0000256" key="7">
    <source>
        <dbReference type="ARBA" id="ARBA00022989"/>
    </source>
</evidence>
<sequence length="598" mass="68052">MDRAGPSRGAYATDENQRPSHTPFDPDQEWSMHTPSSSFTKKSATGADLARTLLPMSPSKSGVERGGSASADWLCLDLYRVLTPVTKFLRIPSRVLRSFHRLILVMTHSPFLSSVIAACVGMLVALLCTSLVAHVRHVQDPDKSLLPWREYCAVRPPFVNADVASIHPVSLLVGVVTVDHKFARRQVIRSTYASLTMPTHPQTGHPLSHVQVKFILGRPKKEYADRIALEMEMYNDIVILDMKETQWSHKTYEFLRWASENATVPVLVPRSTPAVHTIPAGDSWKEYEVRWKLVDYVIKADDDAFIVLDELERRLRSLPRQLLHWGYKVKDQFMSGETYALSHDLVQFLASSPTVAQWPSLKEDEQVAQWLALHPNKEDITWASEPCWIYDHPRAPTPYAHGFLFPDEVERIKHEYMTGLSTAEIERRGGLSKAWSYSTTSQWGRAYTPPKPDLSVEERVEALVEGGGRWAGHWYRMSHEIDTPHLFSREDVVLRPQEMRHDPEQAHTDRAFDAHWGLPLYPAAPTRLGQAMHAPLMPEPWGPTVEGVSDELRRQRTLNGTLGGTVVVHYLKQDQWFYETALALLGRTRTGVWITVLW</sequence>
<accession>A0A0M8MVM3</accession>
<reference evidence="12 13" key="1">
    <citation type="submission" date="2015-07" db="EMBL/GenBank/DDBJ databases">
        <title>Draft Genome Sequence of Malassezia furfur CBS1878 and Malassezia pachydermatis CBS1879.</title>
        <authorList>
            <person name="Triana S."/>
            <person name="Ohm R."/>
            <person name="Gonzalez A."/>
            <person name="DeCock H."/>
            <person name="Restrepo S."/>
            <person name="Celis A."/>
        </authorList>
    </citation>
    <scope>NUCLEOTIDE SEQUENCE [LARGE SCALE GENOMIC DNA]</scope>
    <source>
        <strain evidence="12 13">CBS 1879</strain>
    </source>
</reference>
<dbReference type="GeneID" id="28729019"/>
<dbReference type="Proteomes" id="UP000037751">
    <property type="component" value="Unassembled WGS sequence"/>
</dbReference>
<dbReference type="GO" id="GO:0000139">
    <property type="term" value="C:Golgi membrane"/>
    <property type="evidence" value="ECO:0007669"/>
    <property type="project" value="UniProtKB-SubCell"/>
</dbReference>
<dbReference type="VEuPathDB" id="FungiDB:Malapachy_2656"/>
<dbReference type="PANTHER" id="PTHR11214:SF333">
    <property type="entry name" value="GLYCOSYLTRANSFERASE FAMILY 31 PROTEIN"/>
    <property type="match status" value="1"/>
</dbReference>
<comment type="similarity">
    <text evidence="2">Belongs to the glycosyltransferase 31 family.</text>
</comment>
<keyword evidence="4 12" id="KW-0808">Transferase</keyword>
<evidence type="ECO:0000256" key="2">
    <source>
        <dbReference type="ARBA" id="ARBA00008661"/>
    </source>
</evidence>
<gene>
    <name evidence="12" type="ORF">Malapachy_2656</name>
</gene>
<evidence type="ECO:0000256" key="1">
    <source>
        <dbReference type="ARBA" id="ARBA00004323"/>
    </source>
</evidence>
<comment type="subcellular location">
    <subcellularLocation>
        <location evidence="1">Golgi apparatus membrane</location>
        <topology evidence="1">Single-pass type II membrane protein</topology>
    </subcellularLocation>
</comment>
<dbReference type="PANTHER" id="PTHR11214">
    <property type="entry name" value="BETA-1,3-N-ACETYLGLUCOSAMINYLTRANSFERASE"/>
    <property type="match status" value="1"/>
</dbReference>
<organism evidence="12 13">
    <name type="scientific">Malassezia pachydermatis</name>
    <dbReference type="NCBI Taxonomy" id="77020"/>
    <lineage>
        <taxon>Eukaryota</taxon>
        <taxon>Fungi</taxon>
        <taxon>Dikarya</taxon>
        <taxon>Basidiomycota</taxon>
        <taxon>Ustilaginomycotina</taxon>
        <taxon>Malasseziomycetes</taxon>
        <taxon>Malasseziales</taxon>
        <taxon>Malasseziaceae</taxon>
        <taxon>Malassezia</taxon>
    </lineage>
</organism>
<dbReference type="GO" id="GO:0051072">
    <property type="term" value="P:4,6-pyruvylated galactose residue biosynthetic process"/>
    <property type="evidence" value="ECO:0007669"/>
    <property type="project" value="TreeGrafter"/>
</dbReference>
<dbReference type="InterPro" id="IPR002659">
    <property type="entry name" value="Glyco_trans_31"/>
</dbReference>
<dbReference type="STRING" id="77020.A0A0M8MVM3"/>
<feature type="transmembrane region" description="Helical" evidence="11">
    <location>
        <begin position="102"/>
        <end position="127"/>
    </location>
</feature>
<feature type="region of interest" description="Disordered" evidence="10">
    <location>
        <begin position="1"/>
        <end position="43"/>
    </location>
</feature>
<keyword evidence="8" id="KW-0333">Golgi apparatus</keyword>
<evidence type="ECO:0000256" key="5">
    <source>
        <dbReference type="ARBA" id="ARBA00022692"/>
    </source>
</evidence>
<dbReference type="AlphaFoldDB" id="A0A0M8MVM3"/>
<proteinExistence type="inferred from homology"/>
<comment type="caution">
    <text evidence="12">The sequence shown here is derived from an EMBL/GenBank/DDBJ whole genome shotgun (WGS) entry which is preliminary data.</text>
</comment>
<evidence type="ECO:0000313" key="12">
    <source>
        <dbReference type="EMBL" id="KOS15224.1"/>
    </source>
</evidence>
<feature type="compositionally biased region" description="Polar residues" evidence="10">
    <location>
        <begin position="31"/>
        <end position="43"/>
    </location>
</feature>
<keyword evidence="6" id="KW-0735">Signal-anchor</keyword>
<dbReference type="Gene3D" id="3.90.550.50">
    <property type="match status" value="1"/>
</dbReference>
<evidence type="ECO:0000256" key="3">
    <source>
        <dbReference type="ARBA" id="ARBA00022676"/>
    </source>
</evidence>
<keyword evidence="9 11" id="KW-0472">Membrane</keyword>
<protein>
    <submittedName>
        <fullName evidence="12">Glycosyltransferase family 31 protein</fullName>
    </submittedName>
</protein>
<evidence type="ECO:0000256" key="6">
    <source>
        <dbReference type="ARBA" id="ARBA00022968"/>
    </source>
</evidence>
<name>A0A0M8MVM3_9BASI</name>
<evidence type="ECO:0000256" key="9">
    <source>
        <dbReference type="ARBA" id="ARBA00023136"/>
    </source>
</evidence>
<dbReference type="RefSeq" id="XP_017992856.1">
    <property type="nucleotide sequence ID" value="XM_018137144.1"/>
</dbReference>
<evidence type="ECO:0000256" key="8">
    <source>
        <dbReference type="ARBA" id="ARBA00023034"/>
    </source>
</evidence>
<dbReference type="OrthoDB" id="2139606at2759"/>
<keyword evidence="7 11" id="KW-1133">Transmembrane helix</keyword>
<evidence type="ECO:0000313" key="13">
    <source>
        <dbReference type="Proteomes" id="UP000037751"/>
    </source>
</evidence>
<dbReference type="Pfam" id="PF01762">
    <property type="entry name" value="Galactosyl_T"/>
    <property type="match status" value="1"/>
</dbReference>
<dbReference type="GO" id="GO:0016758">
    <property type="term" value="F:hexosyltransferase activity"/>
    <property type="evidence" value="ECO:0007669"/>
    <property type="project" value="InterPro"/>
</dbReference>